<dbReference type="Pfam" id="PF00587">
    <property type="entry name" value="tRNA-synt_2b"/>
    <property type="match status" value="1"/>
</dbReference>
<protein>
    <recommendedName>
        <fullName evidence="2">serine--tRNA ligase</fullName>
        <ecNumber evidence="2">6.1.1.11</ecNumber>
    </recommendedName>
    <alternativeName>
        <fullName evidence="7">Seryl-tRNA synthetase</fullName>
    </alternativeName>
</protein>
<dbReference type="SUPFAM" id="SSF55681">
    <property type="entry name" value="Class II aaRS and biotin synthetases"/>
    <property type="match status" value="1"/>
</dbReference>
<dbReference type="PROSITE" id="PS50862">
    <property type="entry name" value="AA_TRNA_LIGASE_II"/>
    <property type="match status" value="1"/>
</dbReference>
<evidence type="ECO:0000313" key="11">
    <source>
        <dbReference type="EMBL" id="CAD5219556.1"/>
    </source>
</evidence>
<dbReference type="Proteomes" id="UP000614601">
    <property type="component" value="Unassembled WGS sequence"/>
</dbReference>
<dbReference type="PRINTS" id="PR00981">
    <property type="entry name" value="TRNASYNTHSER"/>
</dbReference>
<keyword evidence="5 9" id="KW-0067">ATP-binding</keyword>
<dbReference type="InterPro" id="IPR002317">
    <property type="entry name" value="Ser-tRNA-ligase_type_1"/>
</dbReference>
<dbReference type="Proteomes" id="UP000783686">
    <property type="component" value="Unassembled WGS sequence"/>
</dbReference>
<dbReference type="InterPro" id="IPR006195">
    <property type="entry name" value="aa-tRNA-synth_II"/>
</dbReference>
<dbReference type="PANTHER" id="PTHR11778">
    <property type="entry name" value="SERYL-TRNA SYNTHETASE"/>
    <property type="match status" value="1"/>
</dbReference>
<keyword evidence="6" id="KW-0030">Aminoacyl-tRNA synthetase</keyword>
<proteinExistence type="inferred from homology"/>
<dbReference type="GO" id="GO:0005524">
    <property type="term" value="F:ATP binding"/>
    <property type="evidence" value="ECO:0007669"/>
    <property type="project" value="UniProtKB-KW"/>
</dbReference>
<feature type="binding site" evidence="8">
    <location>
        <position position="247"/>
    </location>
    <ligand>
        <name>L-serine</name>
        <dbReference type="ChEBI" id="CHEBI:33384"/>
    </ligand>
</feature>
<evidence type="ECO:0000259" key="10">
    <source>
        <dbReference type="PROSITE" id="PS50862"/>
    </source>
</evidence>
<dbReference type="AlphaFoldDB" id="A0A811KXE4"/>
<comment type="caution">
    <text evidence="11">The sequence shown here is derived from an EMBL/GenBank/DDBJ whole genome shotgun (WGS) entry which is preliminary data.</text>
</comment>
<sequence length="421" mass="47507">MTASDCCKIQKKKTRTLADERPDLDFDYLLDESNINTIKENIRNRKGIGNIDALHKVWKEIQDYSGKKNKSEEEYTELWQKLYVEALALPNQSPNDVPIGGEEANVTVGTYGDKREEDGLHIAENLVAGWKSVHYPRESAGSRAYAFCGAVANVEAALLQYAMETVKELKPDVNVVEVPDILPLTTTEACGVHPKSVDNHTLQYLVQQDSHMALSGTAEMGIAHVLRNRTFKEARPHWFMAKSKCYRPEISHSASEAKLYRVHEFNKVEMFVVCNSDDSERCLDEIVSIQRKIFDGLSFHYRVLNMASQELGAAAAKKFDIEAWMPGRGYYGEVSSASNCTDYQSRRLGIKLRQQDGTTEYAHTCNGTAISSSRALITVLETHQDKARKGWKCPQVLKKYIPEGRSLPFSFKQAAKFTYDD</sequence>
<dbReference type="EMBL" id="CAJFCW020000004">
    <property type="protein sequence ID" value="CAG9112647.1"/>
    <property type="molecule type" value="Genomic_DNA"/>
</dbReference>
<feature type="domain" description="Aminoacyl-transfer RNA synthetases class-II family profile" evidence="10">
    <location>
        <begin position="176"/>
        <end position="402"/>
    </location>
</feature>
<name>A0A811KXE4_9BILA</name>
<accession>A0A811KXE4</accession>
<feature type="site" description="Important for serine binding" evidence="8">
    <location>
        <position position="368"/>
    </location>
</feature>
<dbReference type="InterPro" id="IPR045864">
    <property type="entry name" value="aa-tRNA-synth_II/BPL/LPL"/>
</dbReference>
<evidence type="ECO:0000256" key="7">
    <source>
        <dbReference type="ARBA" id="ARBA00031113"/>
    </source>
</evidence>
<reference evidence="11" key="1">
    <citation type="submission" date="2020-09" db="EMBL/GenBank/DDBJ databases">
        <authorList>
            <person name="Kikuchi T."/>
        </authorList>
    </citation>
    <scope>NUCLEOTIDE SEQUENCE</scope>
    <source>
        <strain evidence="11">SH1</strain>
    </source>
</reference>
<dbReference type="EMBL" id="CAJFDH010000004">
    <property type="protein sequence ID" value="CAD5219556.1"/>
    <property type="molecule type" value="Genomic_DNA"/>
</dbReference>
<keyword evidence="3" id="KW-0436">Ligase</keyword>
<evidence type="ECO:0000256" key="2">
    <source>
        <dbReference type="ARBA" id="ARBA00012840"/>
    </source>
</evidence>
<dbReference type="GO" id="GO:0006434">
    <property type="term" value="P:seryl-tRNA aminoacylation"/>
    <property type="evidence" value="ECO:0007669"/>
    <property type="project" value="InterPro"/>
</dbReference>
<evidence type="ECO:0000256" key="5">
    <source>
        <dbReference type="ARBA" id="ARBA00022840"/>
    </source>
</evidence>
<evidence type="ECO:0000256" key="1">
    <source>
        <dbReference type="ARBA" id="ARBA00010728"/>
    </source>
</evidence>
<feature type="binding site" evidence="9">
    <location>
        <begin position="333"/>
        <end position="336"/>
    </location>
    <ligand>
        <name>ATP</name>
        <dbReference type="ChEBI" id="CHEBI:30616"/>
    </ligand>
</feature>
<organism evidence="11 12">
    <name type="scientific">Bursaphelenchus okinawaensis</name>
    <dbReference type="NCBI Taxonomy" id="465554"/>
    <lineage>
        <taxon>Eukaryota</taxon>
        <taxon>Metazoa</taxon>
        <taxon>Ecdysozoa</taxon>
        <taxon>Nematoda</taxon>
        <taxon>Chromadorea</taxon>
        <taxon>Rhabditida</taxon>
        <taxon>Tylenchina</taxon>
        <taxon>Tylenchomorpha</taxon>
        <taxon>Aphelenchoidea</taxon>
        <taxon>Aphelenchoididae</taxon>
        <taxon>Bursaphelenchus</taxon>
    </lineage>
</organism>
<feature type="binding site" evidence="8">
    <location>
        <position position="269"/>
    </location>
    <ligand>
        <name>L-serine</name>
        <dbReference type="ChEBI" id="CHEBI:33384"/>
    </ligand>
</feature>
<dbReference type="Gene3D" id="3.30.930.10">
    <property type="entry name" value="Bira Bifunctional Protein, Domain 2"/>
    <property type="match status" value="1"/>
</dbReference>
<feature type="binding site" evidence="9">
    <location>
        <begin position="262"/>
        <end position="265"/>
    </location>
    <ligand>
        <name>ATP</name>
        <dbReference type="ChEBI" id="CHEBI:30616"/>
    </ligand>
</feature>
<evidence type="ECO:0000256" key="6">
    <source>
        <dbReference type="ARBA" id="ARBA00023146"/>
    </source>
</evidence>
<keyword evidence="4" id="KW-0547">Nucleotide-binding</keyword>
<dbReference type="InterPro" id="IPR002314">
    <property type="entry name" value="aa-tRNA-synt_IIb"/>
</dbReference>
<dbReference type="GO" id="GO:0004828">
    <property type="term" value="F:serine-tRNA ligase activity"/>
    <property type="evidence" value="ECO:0007669"/>
    <property type="project" value="UniProtKB-EC"/>
</dbReference>
<comment type="similarity">
    <text evidence="1">Belongs to the class-II aminoacyl-tRNA synthetase family. Type-1 seryl-tRNA synthetase subfamily.</text>
</comment>
<dbReference type="EC" id="6.1.1.11" evidence="2"/>
<evidence type="ECO:0000256" key="3">
    <source>
        <dbReference type="ARBA" id="ARBA00022598"/>
    </source>
</evidence>
<keyword evidence="12" id="KW-1185">Reference proteome</keyword>
<evidence type="ECO:0000256" key="4">
    <source>
        <dbReference type="ARBA" id="ARBA00022741"/>
    </source>
</evidence>
<gene>
    <name evidence="11" type="ORF">BOKJ2_LOCUS8503</name>
</gene>
<evidence type="ECO:0000313" key="12">
    <source>
        <dbReference type="Proteomes" id="UP000614601"/>
    </source>
</evidence>
<evidence type="ECO:0000256" key="8">
    <source>
        <dbReference type="PIRSR" id="PIRSR001529-1"/>
    </source>
</evidence>
<dbReference type="PIRSF" id="PIRSF001529">
    <property type="entry name" value="Ser-tRNA-synth_IIa"/>
    <property type="match status" value="1"/>
</dbReference>
<evidence type="ECO:0000256" key="9">
    <source>
        <dbReference type="PIRSR" id="PIRSR001529-2"/>
    </source>
</evidence>
<feature type="binding site" evidence="8">
    <location>
        <position position="217"/>
    </location>
    <ligand>
        <name>L-serine</name>
        <dbReference type="ChEBI" id="CHEBI:33384"/>
    </ligand>
</feature>
<feature type="binding site" evidence="8">
    <location>
        <position position="366"/>
    </location>
    <ligand>
        <name>L-serine</name>
        <dbReference type="ChEBI" id="CHEBI:33384"/>
    </ligand>
</feature>
<feature type="binding site" evidence="9">
    <location>
        <begin position="247"/>
        <end position="249"/>
    </location>
    <ligand>
        <name>ATP</name>
        <dbReference type="ChEBI" id="CHEBI:30616"/>
    </ligand>
</feature>
<dbReference type="OrthoDB" id="10264585at2759"/>